<sequence length="286" mass="30202">MTSTEHLPFTKYTALGNDYLVFDGGHFGTTLDVQQIVRLCDRRFGVGADGILVHCPSLASGPFRVRIFNSDGSECERSGNGLRIYAQWLLDIGAVDRDRFEIDCLAGTSPVEVNNDGTLTVAMGPAVFEPHAIGLTDPSIDPQRFVLDTSAGALDVTALSVGNPHTVVFTPVEPHIQNTLGPQIATHPLFASGTNVQFVARIDAAGMDIDIWERGSGRTLASGSSACAAAAAALSRGSTTAPVTVRMPGGQLTVDRRGTQIWQTGRAHHVFAGTVRPPSPKAVAAL</sequence>
<dbReference type="AlphaFoldDB" id="H0JNQ1"/>
<evidence type="ECO:0000313" key="5">
    <source>
        <dbReference type="EMBL" id="EHK85023.1"/>
    </source>
</evidence>
<keyword evidence="2 3" id="KW-0413">Isomerase</keyword>
<organism evidence="5 6">
    <name type="scientific">Rhodococcus pyridinivorans AK37</name>
    <dbReference type="NCBI Taxonomy" id="1114960"/>
    <lineage>
        <taxon>Bacteria</taxon>
        <taxon>Bacillati</taxon>
        <taxon>Actinomycetota</taxon>
        <taxon>Actinomycetes</taxon>
        <taxon>Mycobacteriales</taxon>
        <taxon>Nocardiaceae</taxon>
        <taxon>Rhodococcus</taxon>
    </lineage>
</organism>
<dbReference type="GO" id="GO:0005829">
    <property type="term" value="C:cytosol"/>
    <property type="evidence" value="ECO:0007669"/>
    <property type="project" value="TreeGrafter"/>
</dbReference>
<dbReference type="RefSeq" id="WP_006551230.1">
    <property type="nucleotide sequence ID" value="NZ_AHBW01000033.1"/>
</dbReference>
<keyword evidence="3" id="KW-0457">Lysine biosynthesis</keyword>
<feature type="binding site" evidence="3">
    <location>
        <begin position="223"/>
        <end position="224"/>
    </location>
    <ligand>
        <name>substrate</name>
    </ligand>
</feature>
<comment type="catalytic activity">
    <reaction evidence="3">
        <text>(2S,6S)-2,6-diaminopimelate = meso-2,6-diaminopimelate</text>
        <dbReference type="Rhea" id="RHEA:15393"/>
        <dbReference type="ChEBI" id="CHEBI:57609"/>
        <dbReference type="ChEBI" id="CHEBI:57791"/>
        <dbReference type="EC" id="5.1.1.7"/>
    </reaction>
</comment>
<feature type="binding site" evidence="3">
    <location>
        <position position="163"/>
    </location>
    <ligand>
        <name>substrate</name>
    </ligand>
</feature>
<dbReference type="PANTHER" id="PTHR31689:SF0">
    <property type="entry name" value="DIAMINOPIMELATE EPIMERASE"/>
    <property type="match status" value="1"/>
</dbReference>
<comment type="function">
    <text evidence="3">Catalyzes the stereoinversion of LL-2,6-diaminopimelate (L,L-DAP) to meso-diaminopimelate (meso-DAP), a precursor of L-lysine and an essential component of the bacterial peptidoglycan.</text>
</comment>
<accession>H0JNQ1</accession>
<proteinExistence type="inferred from homology"/>
<dbReference type="GO" id="GO:0009089">
    <property type="term" value="P:lysine biosynthetic process via diaminopimelate"/>
    <property type="evidence" value="ECO:0007669"/>
    <property type="project" value="UniProtKB-UniRule"/>
</dbReference>
<feature type="binding site" evidence="3">
    <location>
        <begin position="79"/>
        <end position="80"/>
    </location>
    <ligand>
        <name>substrate</name>
    </ligand>
</feature>
<evidence type="ECO:0000256" key="4">
    <source>
        <dbReference type="NCBIfam" id="TIGR00652"/>
    </source>
</evidence>
<reference evidence="5 6" key="1">
    <citation type="submission" date="2011-12" db="EMBL/GenBank/DDBJ databases">
        <authorList>
            <person name="Kriszt B."/>
            <person name="Tancsics A."/>
            <person name="Cserhati M."/>
            <person name="Toth A."/>
            <person name="Nagy I."/>
            <person name="Horvath B."/>
            <person name="Tamura T."/>
            <person name="Kukolya J."/>
            <person name="Szoboszlay S."/>
        </authorList>
    </citation>
    <scope>NUCLEOTIDE SEQUENCE [LARGE SCALE GENOMIC DNA]</scope>
    <source>
        <strain evidence="5 6">AK37</strain>
    </source>
</reference>
<feature type="binding site" evidence="3">
    <location>
        <position position="69"/>
    </location>
    <ligand>
        <name>substrate</name>
    </ligand>
</feature>
<dbReference type="HAMAP" id="MF_00197">
    <property type="entry name" value="DAP_epimerase"/>
    <property type="match status" value="1"/>
</dbReference>
<dbReference type="NCBIfam" id="TIGR00652">
    <property type="entry name" value="DapF"/>
    <property type="match status" value="1"/>
</dbReference>
<keyword evidence="3" id="KW-0028">Amino-acid biosynthesis</keyword>
<gene>
    <name evidence="3" type="primary">dapF</name>
    <name evidence="5" type="ORF">AK37_06222</name>
</gene>
<comment type="caution">
    <text evidence="5">The sequence shown here is derived from an EMBL/GenBank/DDBJ whole genome shotgun (WGS) entry which is preliminary data.</text>
</comment>
<feature type="binding site" evidence="3">
    <location>
        <position position="195"/>
    </location>
    <ligand>
        <name>substrate</name>
    </ligand>
</feature>
<comment type="pathway">
    <text evidence="3">Amino-acid biosynthesis; L-lysine biosynthesis via DAP pathway; DL-2,6-diaminopimelate from LL-2,6-diaminopimelate: step 1/1.</text>
</comment>
<dbReference type="EMBL" id="AHBW01000033">
    <property type="protein sequence ID" value="EHK85023.1"/>
    <property type="molecule type" value="Genomic_DNA"/>
</dbReference>
<dbReference type="Proteomes" id="UP000005064">
    <property type="component" value="Unassembled WGS sequence"/>
</dbReference>
<dbReference type="GO" id="GO:0008837">
    <property type="term" value="F:diaminopimelate epimerase activity"/>
    <property type="evidence" value="ECO:0007669"/>
    <property type="project" value="UniProtKB-UniRule"/>
</dbReference>
<keyword evidence="3" id="KW-0963">Cytoplasm</keyword>
<evidence type="ECO:0000313" key="6">
    <source>
        <dbReference type="Proteomes" id="UP000005064"/>
    </source>
</evidence>
<dbReference type="Gene3D" id="3.10.310.10">
    <property type="entry name" value="Diaminopimelate Epimerase, Chain A, domain 1"/>
    <property type="match status" value="2"/>
</dbReference>
<comment type="subunit">
    <text evidence="3">Homodimer.</text>
</comment>
<feature type="binding site" evidence="3">
    <location>
        <position position="17"/>
    </location>
    <ligand>
        <name>substrate</name>
    </ligand>
</feature>
<comment type="similarity">
    <text evidence="1 3">Belongs to the diaminopimelate epimerase family.</text>
</comment>
<evidence type="ECO:0000256" key="3">
    <source>
        <dbReference type="HAMAP-Rule" id="MF_00197"/>
    </source>
</evidence>
<feature type="site" description="Could be important to modulate the pK values of the two catalytic cysteine residues" evidence="3">
    <location>
        <position position="213"/>
    </location>
</feature>
<dbReference type="SUPFAM" id="SSF54506">
    <property type="entry name" value="Diaminopimelate epimerase-like"/>
    <property type="match status" value="2"/>
</dbReference>
<evidence type="ECO:0000256" key="1">
    <source>
        <dbReference type="ARBA" id="ARBA00010219"/>
    </source>
</evidence>
<protein>
    <recommendedName>
        <fullName evidence="3 4">Diaminopimelate epimerase</fullName>
        <shortName evidence="3">DAP epimerase</shortName>
        <ecNumber evidence="3 4">5.1.1.7</ecNumber>
    </recommendedName>
    <alternativeName>
        <fullName evidence="3">PLP-independent amino acid racemase</fullName>
    </alternativeName>
</protein>
<comment type="subcellular location">
    <subcellularLocation>
        <location evidence="3">Cytoplasm</location>
    </subcellularLocation>
</comment>
<name>H0JNQ1_9NOCA</name>
<dbReference type="Pfam" id="PF01678">
    <property type="entry name" value="DAP_epimerase"/>
    <property type="match status" value="2"/>
</dbReference>
<dbReference type="PATRIC" id="fig|1114960.4.peg.1251"/>
<comment type="caution">
    <text evidence="3">Lacks conserved residue(s) required for the propagation of feature annotation.</text>
</comment>
<dbReference type="UniPathway" id="UPA00034">
    <property type="reaction ID" value="UER00025"/>
</dbReference>
<dbReference type="EC" id="5.1.1.7" evidence="3 4"/>
<feature type="binding site" evidence="3">
    <location>
        <begin position="213"/>
        <end position="214"/>
    </location>
    <ligand>
        <name>substrate</name>
    </ligand>
</feature>
<dbReference type="PANTHER" id="PTHR31689">
    <property type="entry name" value="DIAMINOPIMELATE EPIMERASE, CHLOROPLASTIC"/>
    <property type="match status" value="1"/>
</dbReference>
<evidence type="ECO:0000256" key="2">
    <source>
        <dbReference type="ARBA" id="ARBA00023235"/>
    </source>
</evidence>
<feature type="site" description="Could be important to modulate the pK values of the two catalytic cysteine residues" evidence="3">
    <location>
        <position position="165"/>
    </location>
</feature>
<dbReference type="InterPro" id="IPR001653">
    <property type="entry name" value="DAP_epimerase_DapF"/>
</dbReference>